<sequence length="546" mass="62080">MSIQSLKEKNQYPIIFIGSGMSRRFIEASPDWLTLLEEYWRLLNNEVDFYSHLNELRQVVISNTTDMTEERITFEVNSRVASEIQNSFDDAYNQDNSLVPDLSPKDVYMHQLSPFKVSLSKRFSKIQYKEGSDSEIALLGKVLSKARIIITTNYDSMIENLLDSENKSADIFVGNTGFFKETTGWGELYKIHGTSSDPASIIITAEDYESYDENSILLNAKLLSSLVDAPILFLGYSLSDENVRSLLRTYAKNMPTDVSQNSDRITIVEYMPDEKQVVENVEHDPVLGITYTRIRTDNYSSLFEEVAEINQGVSPAYIRKYQQEFKQIIEVKGREGKLDTFLTYANNIADLTENQRLQNTAIAIGDRSYLFVIPTLVDYLTDYLNESDNTAIQVAARFLAQQQPNANLPYLRLLRRIESAGDIGLTKDEKRKIQTRIQKTPTLDGLIANTGIPKALANNLNAPINDIWNDQTISEANRIKWIIKGIRNHSDEIKSFILSTALPRFIANFQSGVDSNGIRTAYRRLFVAYDLLVNGPLEFKKIAPVE</sequence>
<gene>
    <name evidence="1" type="ORF">B6254_1230</name>
</gene>
<dbReference type="EMBL" id="CP020928">
    <property type="protein sequence ID" value="AWF95635.1"/>
    <property type="molecule type" value="Genomic_DNA"/>
</dbReference>
<protein>
    <submittedName>
        <fullName evidence="1">Uncharacterized protein</fullName>
    </submittedName>
</protein>
<dbReference type="PIRSF" id="PIRSF014677">
    <property type="entry name" value="UCP014677"/>
    <property type="match status" value="1"/>
</dbReference>
<reference evidence="1 2" key="1">
    <citation type="submission" date="2017-04" db="EMBL/GenBank/DDBJ databases">
        <title>Weissella cibaria strain m2 complete genome.</title>
        <authorList>
            <person name="Pan Q."/>
            <person name="Tan M."/>
            <person name="Yao F."/>
            <person name="Su S."/>
        </authorList>
    </citation>
    <scope>NUCLEOTIDE SEQUENCE [LARGE SCALE GENOMIC DNA]</scope>
    <source>
        <strain evidence="1 2">M2</strain>
    </source>
</reference>
<evidence type="ECO:0000313" key="2">
    <source>
        <dbReference type="Proteomes" id="UP000244870"/>
    </source>
</evidence>
<organism evidence="1 2">
    <name type="scientific">Weissella cibaria</name>
    <dbReference type="NCBI Taxonomy" id="137591"/>
    <lineage>
        <taxon>Bacteria</taxon>
        <taxon>Bacillati</taxon>
        <taxon>Bacillota</taxon>
        <taxon>Bacilli</taxon>
        <taxon>Lactobacillales</taxon>
        <taxon>Lactobacillaceae</taxon>
        <taxon>Weissella</taxon>
    </lineage>
</organism>
<name>A0A2S1KRM3_9LACO</name>
<dbReference type="RefSeq" id="WP_108730467.1">
    <property type="nucleotide sequence ID" value="NZ_CP020928.1"/>
</dbReference>
<dbReference type="InterPro" id="IPR011202">
    <property type="entry name" value="UCP014677"/>
</dbReference>
<evidence type="ECO:0000313" key="1">
    <source>
        <dbReference type="EMBL" id="AWF95635.1"/>
    </source>
</evidence>
<dbReference type="Proteomes" id="UP000244870">
    <property type="component" value="Chromosome"/>
</dbReference>
<proteinExistence type="predicted"/>
<dbReference type="AlphaFoldDB" id="A0A2S1KRM3"/>
<dbReference type="Pfam" id="PF13289">
    <property type="entry name" value="SIR2_2"/>
    <property type="match status" value="1"/>
</dbReference>
<accession>A0A2S1KRM3</accession>